<feature type="region of interest" description="Disordered" evidence="1">
    <location>
        <begin position="1"/>
        <end position="22"/>
    </location>
</feature>
<dbReference type="EMBL" id="CP097505">
    <property type="protein sequence ID" value="URD92551.1"/>
    <property type="molecule type" value="Genomic_DNA"/>
</dbReference>
<dbReference type="Proteomes" id="UP001055439">
    <property type="component" value="Chromosome 3"/>
</dbReference>
<proteinExistence type="predicted"/>
<protein>
    <submittedName>
        <fullName evidence="2">Mitochondrial import inner membrane translocase subunit</fullName>
    </submittedName>
</protein>
<evidence type="ECO:0000313" key="3">
    <source>
        <dbReference type="Proteomes" id="UP001055439"/>
    </source>
</evidence>
<dbReference type="OrthoDB" id="7813104at2759"/>
<keyword evidence="3" id="KW-1185">Reference proteome</keyword>
<gene>
    <name evidence="2" type="ORF">MUK42_01445</name>
</gene>
<evidence type="ECO:0000256" key="1">
    <source>
        <dbReference type="SAM" id="MobiDB-lite"/>
    </source>
</evidence>
<feature type="compositionally biased region" description="Low complexity" evidence="1">
    <location>
        <begin position="1"/>
        <end position="19"/>
    </location>
</feature>
<reference evidence="2" key="1">
    <citation type="submission" date="2022-05" db="EMBL/GenBank/DDBJ databases">
        <title>The Musa troglodytarum L. genome provides insights into the mechanism of non-climacteric behaviour and enrichment of carotenoids.</title>
        <authorList>
            <person name="Wang J."/>
        </authorList>
    </citation>
    <scope>NUCLEOTIDE SEQUENCE</scope>
    <source>
        <tissue evidence="2">Leaf</tissue>
    </source>
</reference>
<organism evidence="2 3">
    <name type="scientific">Musa troglodytarum</name>
    <name type="common">fe'i banana</name>
    <dbReference type="NCBI Taxonomy" id="320322"/>
    <lineage>
        <taxon>Eukaryota</taxon>
        <taxon>Viridiplantae</taxon>
        <taxon>Streptophyta</taxon>
        <taxon>Embryophyta</taxon>
        <taxon>Tracheophyta</taxon>
        <taxon>Spermatophyta</taxon>
        <taxon>Magnoliopsida</taxon>
        <taxon>Liliopsida</taxon>
        <taxon>Zingiberales</taxon>
        <taxon>Musaceae</taxon>
        <taxon>Musa</taxon>
    </lineage>
</organism>
<evidence type="ECO:0000313" key="2">
    <source>
        <dbReference type="EMBL" id="URD92551.1"/>
    </source>
</evidence>
<name>A0A9E7JU39_9LILI</name>
<sequence length="73" mass="8167">MDPFGSSAPSSGASSGPSADAMMEQIKTQLAQAYAKEFLEDMIEEATPPIMTDRGKQVFYKVHNKTRYKHKRE</sequence>
<dbReference type="AlphaFoldDB" id="A0A9E7JU39"/>
<accession>A0A9E7JU39</accession>